<dbReference type="Pfam" id="PF00005">
    <property type="entry name" value="ABC_tran"/>
    <property type="match status" value="2"/>
</dbReference>
<dbReference type="InterPro" id="IPR050107">
    <property type="entry name" value="ABC_carbohydrate_import_ATPase"/>
</dbReference>
<keyword evidence="5 7" id="KW-0067">ATP-binding</keyword>
<organism evidence="7 8">
    <name type="scientific">Nitrospirillum amazonense</name>
    <dbReference type="NCBI Taxonomy" id="28077"/>
    <lineage>
        <taxon>Bacteria</taxon>
        <taxon>Pseudomonadati</taxon>
        <taxon>Pseudomonadota</taxon>
        <taxon>Alphaproteobacteria</taxon>
        <taxon>Rhodospirillales</taxon>
        <taxon>Azospirillaceae</taxon>
        <taxon>Nitrospirillum</taxon>
    </lineage>
</organism>
<dbReference type="Gene3D" id="3.40.50.300">
    <property type="entry name" value="P-loop containing nucleotide triphosphate hydrolases"/>
    <property type="match status" value="2"/>
</dbReference>
<dbReference type="EMBL" id="VITR01000001">
    <property type="protein sequence ID" value="TWB46000.1"/>
    <property type="molecule type" value="Genomic_DNA"/>
</dbReference>
<evidence type="ECO:0000259" key="6">
    <source>
        <dbReference type="PROSITE" id="PS50893"/>
    </source>
</evidence>
<keyword evidence="4" id="KW-0547">Nucleotide-binding</keyword>
<protein>
    <submittedName>
        <fullName evidence="7">Monosaccharide ABC transporter ATP-binding protein (CUT2 family)</fullName>
    </submittedName>
</protein>
<dbReference type="PROSITE" id="PS00211">
    <property type="entry name" value="ABC_TRANSPORTER_1"/>
    <property type="match status" value="1"/>
</dbReference>
<keyword evidence="8" id="KW-1185">Reference proteome</keyword>
<dbReference type="OrthoDB" id="7283113at2"/>
<feature type="domain" description="ABC transporter" evidence="6">
    <location>
        <begin position="15"/>
        <end position="250"/>
    </location>
</feature>
<dbReference type="Proteomes" id="UP000315751">
    <property type="component" value="Unassembled WGS sequence"/>
</dbReference>
<dbReference type="CDD" id="cd03216">
    <property type="entry name" value="ABC_Carb_Monos_I"/>
    <property type="match status" value="1"/>
</dbReference>
<evidence type="ECO:0000256" key="5">
    <source>
        <dbReference type="ARBA" id="ARBA00022840"/>
    </source>
</evidence>
<evidence type="ECO:0000256" key="4">
    <source>
        <dbReference type="ARBA" id="ARBA00022741"/>
    </source>
</evidence>
<dbReference type="InterPro" id="IPR003593">
    <property type="entry name" value="AAA+_ATPase"/>
</dbReference>
<dbReference type="InterPro" id="IPR017871">
    <property type="entry name" value="ABC_transporter-like_CS"/>
</dbReference>
<evidence type="ECO:0000256" key="1">
    <source>
        <dbReference type="ARBA" id="ARBA00022448"/>
    </source>
</evidence>
<dbReference type="InterPro" id="IPR003439">
    <property type="entry name" value="ABC_transporter-like_ATP-bd"/>
</dbReference>
<evidence type="ECO:0000313" key="7">
    <source>
        <dbReference type="EMBL" id="TWB46000.1"/>
    </source>
</evidence>
<keyword evidence="3" id="KW-0677">Repeat</keyword>
<keyword evidence="1" id="KW-0813">Transport</keyword>
<feature type="domain" description="ABC transporter" evidence="6">
    <location>
        <begin position="266"/>
        <end position="509"/>
    </location>
</feature>
<comment type="caution">
    <text evidence="7">The sequence shown here is derived from an EMBL/GenBank/DDBJ whole genome shotgun (WGS) entry which is preliminary data.</text>
</comment>
<proteinExistence type="predicted"/>
<sequence length="515" mass="55203">MASPETPVTPPPVVLAARGLTRQYPGVRALDGVDLTLRAGEIHALLGENGAGKSTLINLLTGAQPRNGGTITVDGVEIDPDGPGGAVRAGIAAVYQEITLLPNLSVAQNLYLGREPTRWGLVHRARMNRDGAALLRRFGLTIDASRPLSDFSTAVQQLIAIARAVDLSAKVLILDEPTASLDTAEVQTLFTLLRTLRDQGLAIVFVTHFLDQVYALTDRITVLRNGRLVGERLTAELPRLELVAMMLGKAPTAESHLGRRPATAAPSGTPLVRAQGLGRRRLVGAFDAELHAGAVLGAAGLLGSGRTETALLLFGVETADQGELIVDGKTVTLRSPRDAIRLGFGFCPEDRKLDGIVAGLSIRENIVLALQAKRGWWRRLPPARQRELADHYIKLLDIRTPDAEKPIQLLSGGNQQKALLARWLATDPRLLILDEPTRGIDVGAHAEIVRLLEDLRDRGMALYVISSEIEEVAAYSDRVLVMRDRAPAGLLEGDTITPAAIVNAIAADHQTKGAA</sequence>
<evidence type="ECO:0000313" key="8">
    <source>
        <dbReference type="Proteomes" id="UP000315751"/>
    </source>
</evidence>
<dbReference type="PANTHER" id="PTHR43790:SF9">
    <property type="entry name" value="GALACTOFURANOSE TRANSPORTER ATP-BINDING PROTEIN YTFR"/>
    <property type="match status" value="1"/>
</dbReference>
<dbReference type="SMART" id="SM00382">
    <property type="entry name" value="AAA"/>
    <property type="match status" value="2"/>
</dbReference>
<dbReference type="PROSITE" id="PS50893">
    <property type="entry name" value="ABC_TRANSPORTER_2"/>
    <property type="match status" value="2"/>
</dbReference>
<name>A0A560HLG9_9PROT</name>
<reference evidence="7 8" key="1">
    <citation type="submission" date="2019-06" db="EMBL/GenBank/DDBJ databases">
        <title>Genomic Encyclopedia of Type Strains, Phase IV (KMG-V): Genome sequencing to study the core and pangenomes of soil and plant-associated prokaryotes.</title>
        <authorList>
            <person name="Whitman W."/>
        </authorList>
    </citation>
    <scope>NUCLEOTIDE SEQUENCE [LARGE SCALE GENOMIC DNA]</scope>
    <source>
        <strain evidence="7 8">BR 11622</strain>
    </source>
</reference>
<evidence type="ECO:0000256" key="3">
    <source>
        <dbReference type="ARBA" id="ARBA00022737"/>
    </source>
</evidence>
<keyword evidence="2" id="KW-0762">Sugar transport</keyword>
<dbReference type="SUPFAM" id="SSF52540">
    <property type="entry name" value="P-loop containing nucleoside triphosphate hydrolases"/>
    <property type="match status" value="2"/>
</dbReference>
<dbReference type="PANTHER" id="PTHR43790">
    <property type="entry name" value="CARBOHYDRATE TRANSPORT ATP-BINDING PROTEIN MG119-RELATED"/>
    <property type="match status" value="1"/>
</dbReference>
<dbReference type="RefSeq" id="WP_145729291.1">
    <property type="nucleotide sequence ID" value="NZ_VITR01000001.1"/>
</dbReference>
<dbReference type="CDD" id="cd03215">
    <property type="entry name" value="ABC_Carb_Monos_II"/>
    <property type="match status" value="1"/>
</dbReference>
<evidence type="ECO:0000256" key="2">
    <source>
        <dbReference type="ARBA" id="ARBA00022597"/>
    </source>
</evidence>
<accession>A0A560HLG9</accession>
<dbReference type="GO" id="GO:0016887">
    <property type="term" value="F:ATP hydrolysis activity"/>
    <property type="evidence" value="ECO:0007669"/>
    <property type="project" value="InterPro"/>
</dbReference>
<gene>
    <name evidence="7" type="ORF">FBZ90_101335</name>
</gene>
<dbReference type="GO" id="GO:0005524">
    <property type="term" value="F:ATP binding"/>
    <property type="evidence" value="ECO:0007669"/>
    <property type="project" value="UniProtKB-KW"/>
</dbReference>
<dbReference type="InterPro" id="IPR027417">
    <property type="entry name" value="P-loop_NTPase"/>
</dbReference>
<dbReference type="AlphaFoldDB" id="A0A560HLG9"/>